<sequence length="1054" mass="121292">MDYHSIYQLFTATYHSDPNIQKQAELQLKRVEGIPGFISTCLQIIGSQESETGTRQAAAIYLKNRIRNSWDMDEENKKAVPISDDDRRGVKQNILNVLLNTPNNVRIQLLDCLNRVLARDHPKNWPDYLSQVQMMLTSNDPSTVYIGCLALLEVVKIYQWKSEEFRGPLREIIRTAFPVILQVALRIQNEDSLDAAELMRIILKTYSSAVHYELVKDLQDNSSLVHWGTLFLNIVAKPSPESTLPADPAEREKFGWMRPKKWAYNILNRLFSRYGNPAQLPRSAWDLYKIFAENFIENFAPQILRQYLHQTELWIKKEQWLSKRALFSLADLYKDAIFHKKTWQILKPYSGELVSHFIFPQLCFTTEDNELWLEDPIEYIHKKVDPLEDFTSPVNAATTFLMELTRHRRKHVLNGILGFINSILKTYQEAPSNEKKPGEKDGALRMMGCLADQILRKKSNVAHLMEGVFVEHVFPEFKSQHPFLRARACDMLVKFSELNFQDQQNLAAAFQGITDCMRDTELPVKVQAALALQSMIRHDVVRTALSPNLPVVMQGKAITVVDDEQLINLTNQADIDILTTVMEEFVEVFSKELSPFAIQLCEQLRDAYLRIVQSIPEDRDEEFLNSLSIDDKTMAANGVLKTLSGMIVNLEISPETFAQMEVTLLPVITYTLQNNIVDLYDDVFEIIDYCTFTTKKVSPAMWTVFDLVYNSVKDAGIDYIEDIVPSLDNYISYGKDVLLENQNIQAMMMDIIDTIMKHDRLEEKDRVAGCKLMESVLLNCRGQVDQYVRPFMDLAFMYFAKVQEVRSTAFKLYLLEVIINALYYNPLHTLVILEEYQTTQAFFTIWFQSLDTFNRVHDKKLTIVALCALVELPPEQLPQAVQVGWSQILQAMLTILKGLPKAEQNRERIRKIYEEGIDSDDDESQRFRAFGGDEEADDDFATENADDEDVLDQDTEYLEMLAQEAARAAAEETDDDEDDIKEEVVFESPLDDIDAYIKFQETLVGLQQRNPLSYQLLTRDLTSEDQEVIKSLFATADEHREHAKTVATKENGDI</sequence>
<dbReference type="AlphaFoldDB" id="A0A9N9BC09"/>
<dbReference type="InterPro" id="IPR013713">
    <property type="entry name" value="XPO2_central"/>
</dbReference>
<dbReference type="EMBL" id="CAJVPJ010000883">
    <property type="protein sequence ID" value="CAG8562917.1"/>
    <property type="molecule type" value="Genomic_DNA"/>
</dbReference>
<dbReference type="GO" id="GO:0005829">
    <property type="term" value="C:cytosol"/>
    <property type="evidence" value="ECO:0007669"/>
    <property type="project" value="TreeGrafter"/>
</dbReference>
<evidence type="ECO:0000256" key="6">
    <source>
        <dbReference type="ARBA" id="ARBA00023242"/>
    </source>
</evidence>
<dbReference type="PANTHER" id="PTHR10997">
    <property type="entry name" value="IMPORTIN-7, 8, 11"/>
    <property type="match status" value="1"/>
</dbReference>
<dbReference type="InterPro" id="IPR016024">
    <property type="entry name" value="ARM-type_fold"/>
</dbReference>
<keyword evidence="9" id="KW-1185">Reference proteome</keyword>
<dbReference type="Gene3D" id="1.25.10.10">
    <property type="entry name" value="Leucine-rich Repeat Variant"/>
    <property type="match status" value="1"/>
</dbReference>
<dbReference type="SUPFAM" id="SSF48371">
    <property type="entry name" value="ARM repeat"/>
    <property type="match status" value="1"/>
</dbReference>
<dbReference type="OrthoDB" id="760868at2759"/>
<gene>
    <name evidence="8" type="ORF">POCULU_LOCUS5604</name>
</gene>
<keyword evidence="6" id="KW-0539">Nucleus</keyword>
<evidence type="ECO:0000256" key="2">
    <source>
        <dbReference type="ARBA" id="ARBA00004496"/>
    </source>
</evidence>
<dbReference type="Pfam" id="PF03810">
    <property type="entry name" value="IBN_N"/>
    <property type="match status" value="1"/>
</dbReference>
<dbReference type="PANTHER" id="PTHR10997:SF18">
    <property type="entry name" value="D-IMPORTIN 7_RANBP7"/>
    <property type="match status" value="1"/>
</dbReference>
<keyword evidence="4" id="KW-0963">Cytoplasm</keyword>
<dbReference type="GO" id="GO:0005635">
    <property type="term" value="C:nuclear envelope"/>
    <property type="evidence" value="ECO:0007669"/>
    <property type="project" value="TreeGrafter"/>
</dbReference>
<protein>
    <submittedName>
        <fullName evidence="8">7246_t:CDS:1</fullName>
    </submittedName>
</protein>
<evidence type="ECO:0000256" key="5">
    <source>
        <dbReference type="ARBA" id="ARBA00022927"/>
    </source>
</evidence>
<dbReference type="GO" id="GO:0031267">
    <property type="term" value="F:small GTPase binding"/>
    <property type="evidence" value="ECO:0007669"/>
    <property type="project" value="InterPro"/>
</dbReference>
<dbReference type="InterPro" id="IPR011989">
    <property type="entry name" value="ARM-like"/>
</dbReference>
<evidence type="ECO:0000256" key="4">
    <source>
        <dbReference type="ARBA" id="ARBA00022490"/>
    </source>
</evidence>
<accession>A0A9N9BC09</accession>
<evidence type="ECO:0000259" key="7">
    <source>
        <dbReference type="PROSITE" id="PS50166"/>
    </source>
</evidence>
<keyword evidence="5" id="KW-0653">Protein transport</keyword>
<dbReference type="Pfam" id="PF08506">
    <property type="entry name" value="Cse1"/>
    <property type="match status" value="1"/>
</dbReference>
<evidence type="ECO:0000256" key="3">
    <source>
        <dbReference type="ARBA" id="ARBA00022448"/>
    </source>
</evidence>
<dbReference type="PROSITE" id="PS50166">
    <property type="entry name" value="IMPORTIN_B_NT"/>
    <property type="match status" value="1"/>
</dbReference>
<proteinExistence type="predicted"/>
<evidence type="ECO:0000313" key="9">
    <source>
        <dbReference type="Proteomes" id="UP000789572"/>
    </source>
</evidence>
<comment type="caution">
    <text evidence="8">The sequence shown here is derived from an EMBL/GenBank/DDBJ whole genome shotgun (WGS) entry which is preliminary data.</text>
</comment>
<dbReference type="SMART" id="SM00913">
    <property type="entry name" value="IBN_N"/>
    <property type="match status" value="1"/>
</dbReference>
<dbReference type="Proteomes" id="UP000789572">
    <property type="component" value="Unassembled WGS sequence"/>
</dbReference>
<reference evidence="8" key="1">
    <citation type="submission" date="2021-06" db="EMBL/GenBank/DDBJ databases">
        <authorList>
            <person name="Kallberg Y."/>
            <person name="Tangrot J."/>
            <person name="Rosling A."/>
        </authorList>
    </citation>
    <scope>NUCLEOTIDE SEQUENCE</scope>
    <source>
        <strain evidence="8">IA702</strain>
    </source>
</reference>
<evidence type="ECO:0000256" key="1">
    <source>
        <dbReference type="ARBA" id="ARBA00004123"/>
    </source>
</evidence>
<keyword evidence="3" id="KW-0813">Transport</keyword>
<name>A0A9N9BC09_9GLOM</name>
<organism evidence="8 9">
    <name type="scientific">Paraglomus occultum</name>
    <dbReference type="NCBI Taxonomy" id="144539"/>
    <lineage>
        <taxon>Eukaryota</taxon>
        <taxon>Fungi</taxon>
        <taxon>Fungi incertae sedis</taxon>
        <taxon>Mucoromycota</taxon>
        <taxon>Glomeromycotina</taxon>
        <taxon>Glomeromycetes</taxon>
        <taxon>Paraglomerales</taxon>
        <taxon>Paraglomeraceae</taxon>
        <taxon>Paraglomus</taxon>
    </lineage>
</organism>
<dbReference type="InterPro" id="IPR001494">
    <property type="entry name" value="Importin-beta_N"/>
</dbReference>
<comment type="subcellular location">
    <subcellularLocation>
        <location evidence="2">Cytoplasm</location>
    </subcellularLocation>
    <subcellularLocation>
        <location evidence="1">Nucleus</location>
    </subcellularLocation>
</comment>
<feature type="domain" description="Importin N-terminal" evidence="7">
    <location>
        <begin position="24"/>
        <end position="100"/>
    </location>
</feature>
<dbReference type="FunFam" id="1.25.10.10:FF:000244">
    <property type="entry name" value="Nonsense-mediated mRNA decay protein"/>
    <property type="match status" value="1"/>
</dbReference>
<dbReference type="GO" id="GO:0006606">
    <property type="term" value="P:protein import into nucleus"/>
    <property type="evidence" value="ECO:0007669"/>
    <property type="project" value="TreeGrafter"/>
</dbReference>
<evidence type="ECO:0000313" key="8">
    <source>
        <dbReference type="EMBL" id="CAG8562917.1"/>
    </source>
</evidence>